<evidence type="ECO:0000313" key="2">
    <source>
        <dbReference type="EMBL" id="PZE17586.1"/>
    </source>
</evidence>
<gene>
    <name evidence="2" type="ORF">DNU06_07085</name>
</gene>
<dbReference type="EMBL" id="QKSB01000003">
    <property type="protein sequence ID" value="PZE17586.1"/>
    <property type="molecule type" value="Genomic_DNA"/>
</dbReference>
<dbReference type="Proteomes" id="UP000249248">
    <property type="component" value="Unassembled WGS sequence"/>
</dbReference>
<comment type="caution">
    <text evidence="2">The sequence shown here is derived from an EMBL/GenBank/DDBJ whole genome shotgun (WGS) entry which is preliminary data.</text>
</comment>
<organism evidence="2 3">
    <name type="scientific">Putridiphycobacter roseus</name>
    <dbReference type="NCBI Taxonomy" id="2219161"/>
    <lineage>
        <taxon>Bacteria</taxon>
        <taxon>Pseudomonadati</taxon>
        <taxon>Bacteroidota</taxon>
        <taxon>Flavobacteriia</taxon>
        <taxon>Flavobacteriales</taxon>
        <taxon>Crocinitomicaceae</taxon>
        <taxon>Putridiphycobacter</taxon>
    </lineage>
</organism>
<dbReference type="RefSeq" id="WP_111062546.1">
    <property type="nucleotide sequence ID" value="NZ_JBHUCU010000027.1"/>
</dbReference>
<accession>A0A2W1NI32</accession>
<dbReference type="AlphaFoldDB" id="A0A2W1NI32"/>
<reference evidence="2 3" key="1">
    <citation type="submission" date="2018-06" db="EMBL/GenBank/DDBJ databases">
        <title>The draft genome sequence of Crocinitomix sp. SM1701.</title>
        <authorList>
            <person name="Zhang X."/>
        </authorList>
    </citation>
    <scope>NUCLEOTIDE SEQUENCE [LARGE SCALE GENOMIC DNA]</scope>
    <source>
        <strain evidence="2 3">SM1701</strain>
    </source>
</reference>
<sequence length="123" mass="14370">MIISKNSIKFNVDLIEEHTVHVHFKKSNVFRDEDIADIRKEMKEHSLDVPIKVLIELDENTYFDFDGAFKANKDYVLPIAEAIVPNSLANRLIVEYYYATSKDSRNHKIFKNKAEALKWLKSV</sequence>
<proteinExistence type="predicted"/>
<feature type="domain" description="DUF7793" evidence="1">
    <location>
        <begin position="15"/>
        <end position="122"/>
    </location>
</feature>
<evidence type="ECO:0000259" key="1">
    <source>
        <dbReference type="Pfam" id="PF25056"/>
    </source>
</evidence>
<keyword evidence="3" id="KW-1185">Reference proteome</keyword>
<dbReference type="Pfam" id="PF25056">
    <property type="entry name" value="DUF7793"/>
    <property type="match status" value="1"/>
</dbReference>
<dbReference type="Gene3D" id="3.40.970.30">
    <property type="entry name" value="yp_829618.1 like domains"/>
    <property type="match status" value="1"/>
</dbReference>
<evidence type="ECO:0000313" key="3">
    <source>
        <dbReference type="Proteomes" id="UP000249248"/>
    </source>
</evidence>
<dbReference type="InterPro" id="IPR056695">
    <property type="entry name" value="DUF7793"/>
</dbReference>
<name>A0A2W1NI32_9FLAO</name>
<protein>
    <recommendedName>
        <fullName evidence="1">DUF7793 domain-containing protein</fullName>
    </recommendedName>
</protein>